<keyword evidence="4" id="KW-0479">Metal-binding</keyword>
<evidence type="ECO:0000256" key="6">
    <source>
        <dbReference type="ARBA" id="ARBA00023004"/>
    </source>
</evidence>
<dbReference type="InterPro" id="IPR017896">
    <property type="entry name" value="4Fe4S_Fe-S-bd"/>
</dbReference>
<evidence type="ECO:0000313" key="17">
    <source>
        <dbReference type="Proteomes" id="UP000054874"/>
    </source>
</evidence>
<dbReference type="Pfam" id="PF14691">
    <property type="entry name" value="Fer4_20"/>
    <property type="match status" value="1"/>
</dbReference>
<comment type="subunit">
    <text evidence="13">Heterotetramer of 2 PreA and 2 PreT subunits.</text>
</comment>
<keyword evidence="3" id="KW-0288">FMN</keyword>
<comment type="caution">
    <text evidence="16">The sequence shown here is derived from an EMBL/GenBank/DDBJ whole genome shotgun (WGS) entry which is preliminary data.</text>
</comment>
<evidence type="ECO:0000256" key="13">
    <source>
        <dbReference type="ARBA" id="ARBA00049714"/>
    </source>
</evidence>
<evidence type="ECO:0000256" key="14">
    <source>
        <dbReference type="ARBA" id="ARBA00049728"/>
    </source>
</evidence>
<keyword evidence="2" id="KW-0285">Flavoprotein</keyword>
<evidence type="ECO:0000256" key="2">
    <source>
        <dbReference type="ARBA" id="ARBA00022630"/>
    </source>
</evidence>
<dbReference type="PRINTS" id="PR00419">
    <property type="entry name" value="ADXRDTASE"/>
</dbReference>
<dbReference type="PROSITE" id="PS51379">
    <property type="entry name" value="4FE4S_FER_2"/>
    <property type="match status" value="1"/>
</dbReference>
<dbReference type="SUPFAM" id="SSF46548">
    <property type="entry name" value="alpha-helical ferredoxin"/>
    <property type="match status" value="1"/>
</dbReference>
<dbReference type="SUPFAM" id="SSF51395">
    <property type="entry name" value="FMN-linked oxidoreductases"/>
    <property type="match status" value="1"/>
</dbReference>
<evidence type="ECO:0000313" key="16">
    <source>
        <dbReference type="EMBL" id="KSV57712.1"/>
    </source>
</evidence>
<dbReference type="InterPro" id="IPR017900">
    <property type="entry name" value="4Fe4S_Fe_S_CS"/>
</dbReference>
<evidence type="ECO:0000256" key="8">
    <source>
        <dbReference type="ARBA" id="ARBA00030119"/>
    </source>
</evidence>
<comment type="catalytic activity">
    <reaction evidence="11">
        <text>5,6-dihydrouracil + NAD(+) = uracil + NADH + H(+)</text>
        <dbReference type="Rhea" id="RHEA:20189"/>
        <dbReference type="ChEBI" id="CHEBI:15378"/>
        <dbReference type="ChEBI" id="CHEBI:15901"/>
        <dbReference type="ChEBI" id="CHEBI:17568"/>
        <dbReference type="ChEBI" id="CHEBI:57540"/>
        <dbReference type="ChEBI" id="CHEBI:57945"/>
        <dbReference type="EC" id="1.3.1.1"/>
    </reaction>
</comment>
<evidence type="ECO:0000256" key="5">
    <source>
        <dbReference type="ARBA" id="ARBA00023002"/>
    </source>
</evidence>
<dbReference type="GO" id="GO:0004159">
    <property type="term" value="F:dihydropyrimidine dehydrogenase (NAD+) activity"/>
    <property type="evidence" value="ECO:0007669"/>
    <property type="project" value="UniProtKB-EC"/>
</dbReference>
<dbReference type="GO" id="GO:0046872">
    <property type="term" value="F:metal ion binding"/>
    <property type="evidence" value="ECO:0007669"/>
    <property type="project" value="UniProtKB-KW"/>
</dbReference>
<dbReference type="SUPFAM" id="SSF51971">
    <property type="entry name" value="Nucleotide-binding domain"/>
    <property type="match status" value="1"/>
</dbReference>
<reference evidence="16 17" key="1">
    <citation type="submission" date="2015-11" db="EMBL/GenBank/DDBJ databases">
        <title>Butyribacter intestini gen. nov., sp. nov., a butyric acid-producing bacterium of the family Lachnospiraceae isolated from the human faeces.</title>
        <authorList>
            <person name="Zou Y."/>
            <person name="Xue W."/>
            <person name="Luo G."/>
            <person name="Lv M."/>
        </authorList>
    </citation>
    <scope>NUCLEOTIDE SEQUENCE [LARGE SCALE GENOMIC DNA]</scope>
    <source>
        <strain evidence="16 17">ACET-33324</strain>
    </source>
</reference>
<keyword evidence="17" id="KW-1185">Reference proteome</keyword>
<evidence type="ECO:0000256" key="7">
    <source>
        <dbReference type="ARBA" id="ARBA00023014"/>
    </source>
</evidence>
<comment type="function">
    <text evidence="12">Involved in pyrimidine base degradation. Catalyzes physiologically the reduction of uracil to 5,6-dihydrouracil (DHU) by using NADH as a specific cosubstrate. It also catalyzes the reverse reaction and the reduction of thymine to 5,6-dihydrothymine (DHT).</text>
</comment>
<keyword evidence="6" id="KW-0408">Iron</keyword>
<dbReference type="InterPro" id="IPR009051">
    <property type="entry name" value="Helical_ferredxn"/>
</dbReference>
<feature type="domain" description="4Fe-4S ferredoxin-type" evidence="15">
    <location>
        <begin position="905"/>
        <end position="936"/>
    </location>
</feature>
<evidence type="ECO:0000256" key="10">
    <source>
        <dbReference type="ARBA" id="ARBA00047685"/>
    </source>
</evidence>
<evidence type="ECO:0000256" key="9">
    <source>
        <dbReference type="ARBA" id="ARBA00032722"/>
    </source>
</evidence>
<evidence type="ECO:0000259" key="15">
    <source>
        <dbReference type="PROSITE" id="PS51379"/>
    </source>
</evidence>
<comment type="cofactor">
    <cofactor evidence="1">
        <name>FMN</name>
        <dbReference type="ChEBI" id="CHEBI:58210"/>
    </cofactor>
</comment>
<dbReference type="InterPro" id="IPR023753">
    <property type="entry name" value="FAD/NAD-binding_dom"/>
</dbReference>
<name>A0A0V8QAX5_9FIRM</name>
<keyword evidence="7" id="KW-0411">Iron-sulfur</keyword>
<proteinExistence type="predicted"/>
<dbReference type="NCBIfam" id="TIGR03315">
    <property type="entry name" value="Se_ygfK"/>
    <property type="match status" value="1"/>
</dbReference>
<evidence type="ECO:0000256" key="11">
    <source>
        <dbReference type="ARBA" id="ARBA00048792"/>
    </source>
</evidence>
<dbReference type="Proteomes" id="UP000054874">
    <property type="component" value="Unassembled WGS sequence"/>
</dbReference>
<dbReference type="OrthoDB" id="9803192at2"/>
<protein>
    <recommendedName>
        <fullName evidence="14">dihydrouracil dehydrogenase (NAD(+))</fullName>
        <ecNumber evidence="14">1.3.1.1</ecNumber>
    </recommendedName>
    <alternativeName>
        <fullName evidence="9">Dihydrothymine dehydrogenase</fullName>
    </alternativeName>
    <alternativeName>
        <fullName evidence="8">Dihydrouracil dehydrogenase</fullName>
    </alternativeName>
</protein>
<dbReference type="Gene3D" id="1.10.1060.10">
    <property type="entry name" value="Alpha-helical ferredoxin"/>
    <property type="match status" value="1"/>
</dbReference>
<dbReference type="PROSITE" id="PS00198">
    <property type="entry name" value="4FE4S_FER_1"/>
    <property type="match status" value="1"/>
</dbReference>
<dbReference type="InterPro" id="IPR036188">
    <property type="entry name" value="FAD/NAD-bd_sf"/>
</dbReference>
<gene>
    <name evidence="16" type="ORF">ASU35_15505</name>
</gene>
<dbReference type="PANTHER" id="PTHR43073">
    <property type="entry name" value="DIHYDROPYRIMIDINE DEHYDROGENASE [NADP(+)]"/>
    <property type="match status" value="1"/>
</dbReference>
<evidence type="ECO:0000256" key="3">
    <source>
        <dbReference type="ARBA" id="ARBA00022643"/>
    </source>
</evidence>
<sequence length="999" mass="109857">MGDRMTPIPFGELMNWVLTEKKQEGKVFGIRTPFKAGDKKLSLFTEQMETPFGPAAGPHTQLAQNIIASYYTGSRFFELKTVQILDGEDLPVNKPCILADDECYNCEWSTELYVPQAFDEYVKAWFALKLLSKEWGLGDENGFIFNMSVGYDLEGIKSEKVNTFIEGLKNAENTSIWKECKEYALNHLDKFKNIDKAYVESISPVVCTSGTLSTLHGCPPQEIERIASYLIEEKGLNTFIKCNPTLLGFETARKLMDDMGYDYVAFGDFHFKDDLQFEDAVPMLQRLQKLADEKGLKFGVKLTNTFPVDVTRNELPSEEMYMSGKSLYALTLAVAKKLSDAFDGKLRISYSGGADFFNIDKIFALGIWPITMATTVLKPGGYQRFTQIAEKLYKEDYKEFTGVDVKGLDALLKEAMEDNHHRKAVKPLPVRKLNKQVPLLDCFTAPCSEGCPIHQDIPAYMELVEQGRYEEALTVILDKNPLPFITGTICSHRCMSKCTRNFYEEPVHIRGAKLVAAEKGIKAEELIDCAANTGKKAAVVGGGPAGMAVAYFLARGGVKVTIFEKLEKLGGVVRNVIPEFRIAGSAIDKDVELLEKLGVEIRTNTRVKDIKELKEEGYDVVILAIGAEKKGEVKVEGAETVNALTFLADCKENLEAVKPGKNVVIIGGGNTAMDAARMAKRVPGVEKVSLVYRRNKRNMPADAEELELAIEDGVEFLELLAPKKAENGVLICDVMKLGEADESGRQKPVATGETTEVLADTIIGAVGEQVDDKLFVANGIKTGEKGRAVVNPLSLESSEAGVYVVGDGLNGPATVVEGIRDARMAADDILKKLAGKELASTEAFAKAMEAGKADYVKAAAKKAALGHAASDEKDGERCLSCNTVCECCVDVCPNRANVAIVMENGSVQIIHVDRMCNECGNCKSFCPYASAPYKDKFTLFHTREDFENSENNGFLTLADGRALVRLGATVEEHDLESTDGLEEGIKALILRVWEKYSYL</sequence>
<dbReference type="Gene3D" id="3.50.50.60">
    <property type="entry name" value="FAD/NAD(P)-binding domain"/>
    <property type="match status" value="2"/>
</dbReference>
<evidence type="ECO:0000256" key="4">
    <source>
        <dbReference type="ARBA" id="ARBA00022723"/>
    </source>
</evidence>
<dbReference type="RefSeq" id="WP_058354050.1">
    <property type="nucleotide sequence ID" value="NZ_CABMMD010000204.1"/>
</dbReference>
<accession>A0A0V8QAX5</accession>
<dbReference type="InterPro" id="IPR028261">
    <property type="entry name" value="DPD_II"/>
</dbReference>
<dbReference type="STRING" id="290052.ASU35_15505"/>
<comment type="catalytic activity">
    <reaction evidence="10">
        <text>5,6-dihydrothymine + NAD(+) = thymine + NADH + H(+)</text>
        <dbReference type="Rhea" id="RHEA:28791"/>
        <dbReference type="ChEBI" id="CHEBI:15378"/>
        <dbReference type="ChEBI" id="CHEBI:17821"/>
        <dbReference type="ChEBI" id="CHEBI:27468"/>
        <dbReference type="ChEBI" id="CHEBI:57540"/>
        <dbReference type="ChEBI" id="CHEBI:57945"/>
        <dbReference type="EC" id="1.3.1.1"/>
    </reaction>
</comment>
<evidence type="ECO:0000256" key="1">
    <source>
        <dbReference type="ARBA" id="ARBA00001917"/>
    </source>
</evidence>
<dbReference type="EC" id="1.3.1.1" evidence="14"/>
<keyword evidence="5" id="KW-0560">Oxidoreductase</keyword>
<dbReference type="EMBL" id="LNAM01000204">
    <property type="protein sequence ID" value="KSV57712.1"/>
    <property type="molecule type" value="Genomic_DNA"/>
</dbReference>
<organism evidence="16 17">
    <name type="scientific">Acetivibrio ethanolgignens</name>
    <dbReference type="NCBI Taxonomy" id="290052"/>
    <lineage>
        <taxon>Bacteria</taxon>
        <taxon>Bacillati</taxon>
        <taxon>Bacillota</taxon>
        <taxon>Clostridia</taxon>
        <taxon>Eubacteriales</taxon>
        <taxon>Oscillospiraceae</taxon>
        <taxon>Acetivibrio</taxon>
    </lineage>
</organism>
<dbReference type="InterPro" id="IPR017701">
    <property type="entry name" value="Se_rdtase_YgfK"/>
</dbReference>
<dbReference type="GO" id="GO:0051536">
    <property type="term" value="F:iron-sulfur cluster binding"/>
    <property type="evidence" value="ECO:0007669"/>
    <property type="project" value="UniProtKB-KW"/>
</dbReference>
<dbReference type="PANTHER" id="PTHR43073:SF2">
    <property type="entry name" value="DIHYDROPYRIMIDINE DEHYDROGENASE [NADP(+)]"/>
    <property type="match status" value="1"/>
</dbReference>
<dbReference type="SUPFAM" id="SSF54862">
    <property type="entry name" value="4Fe-4S ferredoxins"/>
    <property type="match status" value="1"/>
</dbReference>
<dbReference type="AlphaFoldDB" id="A0A0V8QAX5"/>
<evidence type="ECO:0000256" key="12">
    <source>
        <dbReference type="ARBA" id="ARBA00049578"/>
    </source>
</evidence>
<dbReference type="Pfam" id="PF07992">
    <property type="entry name" value="Pyr_redox_2"/>
    <property type="match status" value="1"/>
</dbReference>